<evidence type="ECO:0000313" key="6">
    <source>
        <dbReference type="EMBL" id="CUV04242.1"/>
    </source>
</evidence>
<dbReference type="EMBL" id="LN877947">
    <property type="protein sequence ID" value="CUV04242.1"/>
    <property type="molecule type" value="Genomic_DNA"/>
</dbReference>
<organism evidence="6">
    <name type="scientific">Cryptosporidium hominis</name>
    <dbReference type="NCBI Taxonomy" id="237895"/>
    <lineage>
        <taxon>Eukaryota</taxon>
        <taxon>Sar</taxon>
        <taxon>Alveolata</taxon>
        <taxon>Apicomplexa</taxon>
        <taxon>Conoidasida</taxon>
        <taxon>Coccidia</taxon>
        <taxon>Eucoccidiorida</taxon>
        <taxon>Eimeriorina</taxon>
        <taxon>Cryptosporidiidae</taxon>
        <taxon>Cryptosporidium</taxon>
    </lineage>
</organism>
<evidence type="ECO:0008006" key="7">
    <source>
        <dbReference type="Google" id="ProtNLM"/>
    </source>
</evidence>
<evidence type="ECO:0000256" key="5">
    <source>
        <dbReference type="RuleBase" id="RU004398"/>
    </source>
</evidence>
<keyword evidence="4 5" id="KW-0539">Nucleus</keyword>
<dbReference type="SUPFAM" id="SSF143870">
    <property type="entry name" value="PF0523-like"/>
    <property type="match status" value="1"/>
</dbReference>
<keyword evidence="3" id="KW-0819">tRNA processing</keyword>
<gene>
    <name evidence="6" type="ORF">CHUDEA1_2990</name>
</gene>
<accession>A0A0S4TAN0</accession>
<protein>
    <recommendedName>
        <fullName evidence="7">EKC/KEOPS complex subunit CGI121</fullName>
    </recommendedName>
</protein>
<dbReference type="VEuPathDB" id="CryptoDB:CHUDEA1_2990"/>
<dbReference type="PANTHER" id="PTHR15840:SF10">
    <property type="entry name" value="EKC_KEOPS COMPLEX SUBUNIT TPRKB"/>
    <property type="match status" value="1"/>
</dbReference>
<evidence type="ECO:0000256" key="1">
    <source>
        <dbReference type="ARBA" id="ARBA00004123"/>
    </source>
</evidence>
<comment type="subcellular location">
    <subcellularLocation>
        <location evidence="1">Nucleus</location>
    </subcellularLocation>
</comment>
<dbReference type="AlphaFoldDB" id="A0A0S4TAN0"/>
<proteinExistence type="inferred from homology"/>
<dbReference type="PANTHER" id="PTHR15840">
    <property type="entry name" value="CGI-121 FAMILY MEMBER"/>
    <property type="match status" value="1"/>
</dbReference>
<dbReference type="GO" id="GO:0002949">
    <property type="term" value="P:tRNA threonylcarbamoyladenosine modification"/>
    <property type="evidence" value="ECO:0007669"/>
    <property type="project" value="TreeGrafter"/>
</dbReference>
<sequence>MASIQEKLQKFTLGESLKDEFVSICLVRDIHNSKELLEILMKKNHPKLLELTQDQSRQFVILMNARMIYNLEHILISLSICLLKRKFQSKTKTKAFETEVIYNISPSTNISATLKTFGITDTTKDVACLFVNIDKNDLIEDFLRLIQGQVDFIDNLSKVHEISEIAKVSIKNKFKLLFNFK</sequence>
<reference evidence="6" key="1">
    <citation type="submission" date="2015-08" db="EMBL/GenBank/DDBJ databases">
        <authorList>
            <person name="Babu N.S."/>
            <person name="Beckwith C.J."/>
            <person name="Beseler K.G."/>
            <person name="Brison A."/>
            <person name="Carone J.V."/>
            <person name="Caskin T.P."/>
            <person name="Diamond M."/>
            <person name="Durham M.E."/>
            <person name="Foxe J.M."/>
            <person name="Go M."/>
            <person name="Henderson B.A."/>
            <person name="Jones I.B."/>
            <person name="McGettigan J.A."/>
            <person name="Micheletti S.J."/>
            <person name="Nasrallah M.E."/>
            <person name="Ortiz D."/>
            <person name="Piller C.R."/>
            <person name="Privatt S.R."/>
            <person name="Schneider S.L."/>
            <person name="Sharp S."/>
            <person name="Smith T.C."/>
            <person name="Stanton J.D."/>
            <person name="Ullery H.E."/>
            <person name="Wilson R.J."/>
            <person name="Serrano M.G."/>
            <person name="Buck G."/>
            <person name="Lee V."/>
            <person name="Wang Y."/>
            <person name="Carvalho R."/>
            <person name="Voegtly L."/>
            <person name="Shi R."/>
            <person name="Duckworth R."/>
            <person name="Johnson A."/>
            <person name="Loviza R."/>
            <person name="Walstead R."/>
            <person name="Shah Z."/>
            <person name="Kiflezghi M."/>
            <person name="Wade K."/>
            <person name="Ball S.L."/>
            <person name="Bradley K.W."/>
            <person name="Asai D.J."/>
            <person name="Bowman C.A."/>
            <person name="Russell D.A."/>
            <person name="Pope W.H."/>
            <person name="Jacobs-Sera D."/>
            <person name="Hendrix R.W."/>
            <person name="Hatfull G.F."/>
        </authorList>
    </citation>
    <scope>NUCLEOTIDE SEQUENCE [LARGE SCALE GENOMIC DNA]</scope>
</reference>
<dbReference type="GO" id="GO:0005829">
    <property type="term" value="C:cytosol"/>
    <property type="evidence" value="ECO:0007669"/>
    <property type="project" value="TreeGrafter"/>
</dbReference>
<dbReference type="GO" id="GO:0000408">
    <property type="term" value="C:EKC/KEOPS complex"/>
    <property type="evidence" value="ECO:0007669"/>
    <property type="project" value="TreeGrafter"/>
</dbReference>
<dbReference type="Gene3D" id="3.30.2380.10">
    <property type="entry name" value="CGI121/TPRKB"/>
    <property type="match status" value="1"/>
</dbReference>
<comment type="similarity">
    <text evidence="2 5">Belongs to the CGI121/TPRKB family.</text>
</comment>
<dbReference type="Pfam" id="PF08617">
    <property type="entry name" value="CGI-121"/>
    <property type="match status" value="1"/>
</dbReference>
<dbReference type="InterPro" id="IPR013926">
    <property type="entry name" value="CGI121/TPRKB"/>
</dbReference>
<dbReference type="VEuPathDB" id="CryptoDB:Chro.10332"/>
<dbReference type="GO" id="GO:0005634">
    <property type="term" value="C:nucleus"/>
    <property type="evidence" value="ECO:0007669"/>
    <property type="project" value="UniProtKB-SubCell"/>
</dbReference>
<dbReference type="Proteomes" id="UP000199752">
    <property type="component" value="Chromosome 1"/>
</dbReference>
<evidence type="ECO:0000256" key="2">
    <source>
        <dbReference type="ARBA" id="ARBA00005546"/>
    </source>
</evidence>
<evidence type="ECO:0000256" key="4">
    <source>
        <dbReference type="ARBA" id="ARBA00023242"/>
    </source>
</evidence>
<dbReference type="VEuPathDB" id="CryptoDB:GY17_00001310"/>
<name>A0A0S4TAN0_CRYHO</name>
<dbReference type="InterPro" id="IPR036504">
    <property type="entry name" value="CGI121/TPRKB_sf"/>
</dbReference>
<dbReference type="VEuPathDB" id="CryptoDB:ChTU502y2012_412g0270"/>
<evidence type="ECO:0000256" key="3">
    <source>
        <dbReference type="ARBA" id="ARBA00022694"/>
    </source>
</evidence>